<name>A0A1Y1QJL3_9GAMM</name>
<organism evidence="2 3">
    <name type="scientific">Thiothrix lacustris</name>
    <dbReference type="NCBI Taxonomy" id="525917"/>
    <lineage>
        <taxon>Bacteria</taxon>
        <taxon>Pseudomonadati</taxon>
        <taxon>Pseudomonadota</taxon>
        <taxon>Gammaproteobacteria</taxon>
        <taxon>Thiotrichales</taxon>
        <taxon>Thiotrichaceae</taxon>
        <taxon>Thiothrix</taxon>
    </lineage>
</organism>
<sequence length="177" mass="18351">MKPHYLSRHVLLALTLIGVGACSQSNESVSTDTTTTGAAVARFDPATGQIPQTNDLLLLGTQDGTLNIPTATITNAGQLGLINTLNTLDGFGLTAPIAATFGSGLNTASLQVGNSVRVFEVVKDAATQAITGVTRELTAAELFVTATGTQQETLALLPLKPLRESTSYLVVLTNAIR</sequence>
<accession>A0A1Y1QJL3</accession>
<dbReference type="AlphaFoldDB" id="A0A1Y1QJL3"/>
<keyword evidence="1" id="KW-0732">Signal</keyword>
<dbReference type="PROSITE" id="PS51257">
    <property type="entry name" value="PROKAR_LIPOPROTEIN"/>
    <property type="match status" value="1"/>
</dbReference>
<feature type="signal peptide" evidence="1">
    <location>
        <begin position="1"/>
        <end position="21"/>
    </location>
</feature>
<evidence type="ECO:0000313" key="3">
    <source>
        <dbReference type="Proteomes" id="UP000192491"/>
    </source>
</evidence>
<feature type="non-terminal residue" evidence="2">
    <location>
        <position position="177"/>
    </location>
</feature>
<gene>
    <name evidence="2" type="ORF">BWK73_28330</name>
</gene>
<evidence type="ECO:0000313" key="2">
    <source>
        <dbReference type="EMBL" id="OQX07323.1"/>
    </source>
</evidence>
<comment type="caution">
    <text evidence="2">The sequence shown here is derived from an EMBL/GenBank/DDBJ whole genome shotgun (WGS) entry which is preliminary data.</text>
</comment>
<proteinExistence type="predicted"/>
<protein>
    <submittedName>
        <fullName evidence="2">Lipase</fullName>
    </submittedName>
</protein>
<feature type="chain" id="PRO_5012824386" evidence="1">
    <location>
        <begin position="22"/>
        <end position="177"/>
    </location>
</feature>
<reference evidence="2 3" key="1">
    <citation type="submission" date="2017-01" db="EMBL/GenBank/DDBJ databases">
        <title>Novel large sulfur bacteria in the metagenomes of groundwater-fed chemosynthetic microbial mats in the Lake Huron basin.</title>
        <authorList>
            <person name="Sharrar A.M."/>
            <person name="Flood B.E."/>
            <person name="Bailey J.V."/>
            <person name="Jones D.S."/>
            <person name="Biddanda B."/>
            <person name="Ruberg S.A."/>
            <person name="Marcus D.N."/>
            <person name="Dick G.J."/>
        </authorList>
    </citation>
    <scope>NUCLEOTIDE SEQUENCE [LARGE SCALE GENOMIC DNA]</scope>
    <source>
        <strain evidence="2">A8</strain>
    </source>
</reference>
<dbReference type="EMBL" id="MTEJ01000212">
    <property type="protein sequence ID" value="OQX07323.1"/>
    <property type="molecule type" value="Genomic_DNA"/>
</dbReference>
<evidence type="ECO:0000256" key="1">
    <source>
        <dbReference type="SAM" id="SignalP"/>
    </source>
</evidence>
<dbReference type="Proteomes" id="UP000192491">
    <property type="component" value="Unassembled WGS sequence"/>
</dbReference>